<dbReference type="SUPFAM" id="SSF63829">
    <property type="entry name" value="Calcium-dependent phosphotriesterase"/>
    <property type="match status" value="1"/>
</dbReference>
<evidence type="ECO:0000256" key="1">
    <source>
        <dbReference type="ARBA" id="ARBA00022737"/>
    </source>
</evidence>
<evidence type="ECO:0000256" key="3">
    <source>
        <dbReference type="SAM" id="MobiDB-lite"/>
    </source>
</evidence>
<reference evidence="5" key="1">
    <citation type="journal article" date="2008" name="Nature">
        <title>The amphioxus genome and the evolution of the chordate karyotype.</title>
        <authorList>
            <consortium name="US DOE Joint Genome Institute (JGI-PGF)"/>
            <person name="Putnam N.H."/>
            <person name="Butts T."/>
            <person name="Ferrier D.E.K."/>
            <person name="Furlong R.F."/>
            <person name="Hellsten U."/>
            <person name="Kawashima T."/>
            <person name="Robinson-Rechavi M."/>
            <person name="Shoguchi E."/>
            <person name="Terry A."/>
            <person name="Yu J.-K."/>
            <person name="Benito-Gutierrez E.L."/>
            <person name="Dubchak I."/>
            <person name="Garcia-Fernandez J."/>
            <person name="Gibson-Brown J.J."/>
            <person name="Grigoriev I.V."/>
            <person name="Horton A.C."/>
            <person name="de Jong P.J."/>
            <person name="Jurka J."/>
            <person name="Kapitonov V.V."/>
            <person name="Kohara Y."/>
            <person name="Kuroki Y."/>
            <person name="Lindquist E."/>
            <person name="Lucas S."/>
            <person name="Osoegawa K."/>
            <person name="Pennacchio L.A."/>
            <person name="Salamov A.A."/>
            <person name="Satou Y."/>
            <person name="Sauka-Spengler T."/>
            <person name="Schmutz J."/>
            <person name="Shin-I T."/>
            <person name="Toyoda A."/>
            <person name="Bronner-Fraser M."/>
            <person name="Fujiyama A."/>
            <person name="Holland L.Z."/>
            <person name="Holland P.W.H."/>
            <person name="Satoh N."/>
            <person name="Rokhsar D.S."/>
        </authorList>
    </citation>
    <scope>NUCLEOTIDE SEQUENCE [LARGE SCALE GENOMIC DNA]</scope>
    <source>
        <strain evidence="5">S238N-H82</strain>
        <tissue evidence="5">Testes</tissue>
    </source>
</reference>
<dbReference type="PROSITE" id="PS51125">
    <property type="entry name" value="NHL"/>
    <property type="match status" value="1"/>
</dbReference>
<dbReference type="EMBL" id="GG666636">
    <property type="protein sequence ID" value="EEN46993.1"/>
    <property type="molecule type" value="Genomic_DNA"/>
</dbReference>
<feature type="compositionally biased region" description="Basic and acidic residues" evidence="3">
    <location>
        <begin position="95"/>
        <end position="109"/>
    </location>
</feature>
<dbReference type="InterPro" id="IPR001258">
    <property type="entry name" value="NHL_repeat"/>
</dbReference>
<dbReference type="AlphaFoldDB" id="C3ZK94"/>
<evidence type="ECO:0000256" key="4">
    <source>
        <dbReference type="SAM" id="Phobius"/>
    </source>
</evidence>
<evidence type="ECO:0000256" key="2">
    <source>
        <dbReference type="PROSITE-ProRule" id="PRU00504"/>
    </source>
</evidence>
<dbReference type="InterPro" id="IPR011042">
    <property type="entry name" value="6-blade_b-propeller_TolB-like"/>
</dbReference>
<feature type="compositionally biased region" description="Low complexity" evidence="3">
    <location>
        <begin position="302"/>
        <end position="317"/>
    </location>
</feature>
<feature type="compositionally biased region" description="Basic and acidic residues" evidence="3">
    <location>
        <begin position="1"/>
        <end position="11"/>
    </location>
</feature>
<accession>C3ZK94</accession>
<feature type="region of interest" description="Disordered" evidence="3">
    <location>
        <begin position="266"/>
        <end position="317"/>
    </location>
</feature>
<feature type="transmembrane region" description="Helical" evidence="4">
    <location>
        <begin position="400"/>
        <end position="420"/>
    </location>
</feature>
<dbReference type="PANTHER" id="PTHR24104:SF50">
    <property type="entry name" value="SMP-30_GLUCONOLACTONASE_LRE-LIKE REGION DOMAIN-CONTAINING PROTEIN"/>
    <property type="match status" value="1"/>
</dbReference>
<feature type="compositionally biased region" description="Basic and acidic residues" evidence="3">
    <location>
        <begin position="367"/>
        <end position="378"/>
    </location>
</feature>
<sequence length="727" mass="77647">MEDPVAKKANPENDASCTVVSGDGCDLQAKDPAAESSEIPPDPHGLCITFDPEHKSVRKRNPTYFSATDSSDASLPASLRNEQNQNQNPMYAPRSADDEPRSLQDDDKYSNGSTAPVRVTLKTANCEGDACTQPQVVAHEENTVTSPPHSECDDNCSTLHQEDDYPACKQTAYGDGDTYSIQPYAVRYGGNDGDGCSQSYAVRYGGNDGDDCSQSHDVRYRGNGEDDSIQPYAVRYGGNDGNDCSQSHDVQYDNDDSIQPYAVRYKGNDDDGCNQPYAVRYEGTDDGDSSQPCTVPFGEDGSNGNNMPSNSGAAASNGQTVDITNADADIQPYAVAYMGQDDTAVVQHNEETEAAQNSGDAIPSPGRSDRNSAGKDVPHPLGMQDNPIYAPNQRKGCSCALITVFLVLFISGWACVGVYFSTGFNGDNKLPQSATDTTYTRGHPGVNTTVNIGLPAIDTTYIPDDPASHATYTTGQSTGEATYTTGQSTGEATYTTGQSTGEATYTTGQSAMDGTYTPSPVQMPSTESPKGGNVDARVIIFGGEGSERGEFKGSFGVAVSADGEVFVADRENQRIQVFNMNGAFLRDFSVFVFLSPRESRRMFPCDVIIAQNDHLMVLGTDRLDDPDGDILVTDNGLSVVRVGRNLFKFGKPLGAPHGDCTVGLGGRSRIIVADAESGRLDMLTSRGSSHRIAGNIEYPWGVALGPRGQLVVTNPRNNTVTIFDLRA</sequence>
<evidence type="ECO:0000313" key="5">
    <source>
        <dbReference type="EMBL" id="EEN46993.1"/>
    </source>
</evidence>
<feature type="region of interest" description="Disordered" evidence="3">
    <location>
        <begin position="351"/>
        <end position="382"/>
    </location>
</feature>
<feature type="compositionally biased region" description="Polar residues" evidence="3">
    <location>
        <begin position="80"/>
        <end position="89"/>
    </location>
</feature>
<keyword evidence="4" id="KW-0812">Transmembrane</keyword>
<proteinExistence type="predicted"/>
<feature type="region of interest" description="Disordered" evidence="3">
    <location>
        <begin position="471"/>
        <end position="501"/>
    </location>
</feature>
<protein>
    <recommendedName>
        <fullName evidence="6">SMP-30/Gluconolactonase/LRE-like region domain-containing protein</fullName>
    </recommendedName>
</protein>
<feature type="region of interest" description="Disordered" evidence="3">
    <location>
        <begin position="237"/>
        <end position="256"/>
    </location>
</feature>
<evidence type="ECO:0008006" key="6">
    <source>
        <dbReference type="Google" id="ProtNLM"/>
    </source>
</evidence>
<gene>
    <name evidence="5" type="ORF">BRAFLDRAFT_69467</name>
</gene>
<keyword evidence="4" id="KW-0472">Membrane</keyword>
<dbReference type="PANTHER" id="PTHR24104">
    <property type="entry name" value="E3 UBIQUITIN-PROTEIN LIGASE NHLRC1-RELATED"/>
    <property type="match status" value="1"/>
</dbReference>
<dbReference type="eggNOG" id="KOG2177">
    <property type="taxonomic scope" value="Eukaryota"/>
</dbReference>
<name>C3ZK94_BRAFL</name>
<dbReference type="Pfam" id="PF01436">
    <property type="entry name" value="NHL"/>
    <property type="match status" value="1"/>
</dbReference>
<feature type="region of interest" description="Disordered" evidence="3">
    <location>
        <begin position="1"/>
        <end position="116"/>
    </location>
</feature>
<organism>
    <name type="scientific">Branchiostoma floridae</name>
    <name type="common">Florida lancelet</name>
    <name type="synonym">Amphioxus</name>
    <dbReference type="NCBI Taxonomy" id="7739"/>
    <lineage>
        <taxon>Eukaryota</taxon>
        <taxon>Metazoa</taxon>
        <taxon>Chordata</taxon>
        <taxon>Cephalochordata</taxon>
        <taxon>Leptocardii</taxon>
        <taxon>Amphioxiformes</taxon>
        <taxon>Branchiostomatidae</taxon>
        <taxon>Branchiostoma</taxon>
    </lineage>
</organism>
<keyword evidence="1" id="KW-0677">Repeat</keyword>
<keyword evidence="4" id="KW-1133">Transmembrane helix</keyword>
<dbReference type="InterPro" id="IPR050952">
    <property type="entry name" value="TRIM-NHL_E3_ligases"/>
</dbReference>
<feature type="compositionally biased region" description="Polar residues" evidence="3">
    <location>
        <begin position="63"/>
        <end position="73"/>
    </location>
</feature>
<dbReference type="Gene3D" id="2.120.10.30">
    <property type="entry name" value="TolB, C-terminal domain"/>
    <property type="match status" value="1"/>
</dbReference>
<feature type="repeat" description="NHL" evidence="2">
    <location>
        <begin position="538"/>
        <end position="581"/>
    </location>
</feature>
<dbReference type="InParanoid" id="C3ZK94"/>